<sequence length="327" mass="39299">MGQLIKLQDYISRYEQDIYRYPGEFIRLKKAQWEKVKYAWENEMLDAFYSSEVQMQEPEEWLEEKKSFFSTLKNWFRRSSQPDEGTNESTTENNEEDPFSFTTEPNTLDDLKALFLEKLFHLQLRWASSTLRDTSMIDQKYYDDEDLKYFLQRFPDTYLCLYKPVFRLKNAPIELEVILLSPVMTWCITLVEGKEDNIIIGSHERFWTELTNSQEKKIVNPLIALNRTENIIKKIYQSHHVQFPVKKVILNRKGYLDYQYAPQDVEWIDKRNYEQWFSSLRNLTSPLKHIQLKAASALLSYCQSQYNERLEWQEMNKNEEQGADTLF</sequence>
<gene>
    <name evidence="2" type="ORF">HNQ85_002069</name>
</gene>
<keyword evidence="3" id="KW-1185">Reference proteome</keyword>
<evidence type="ECO:0000313" key="2">
    <source>
        <dbReference type="EMBL" id="MBA2871794.1"/>
    </source>
</evidence>
<feature type="region of interest" description="Disordered" evidence="1">
    <location>
        <begin position="79"/>
        <end position="102"/>
    </location>
</feature>
<accession>A0A7W0BX94</accession>
<dbReference type="Proteomes" id="UP000580891">
    <property type="component" value="Unassembled WGS sequence"/>
</dbReference>
<protein>
    <recommendedName>
        <fullName evidence="4">NERD domain-containing protein</fullName>
    </recommendedName>
</protein>
<evidence type="ECO:0000313" key="3">
    <source>
        <dbReference type="Proteomes" id="UP000580891"/>
    </source>
</evidence>
<evidence type="ECO:0000256" key="1">
    <source>
        <dbReference type="SAM" id="MobiDB-lite"/>
    </source>
</evidence>
<dbReference type="PIRSF" id="PIRSF012560">
    <property type="entry name" value="Pullulanase"/>
    <property type="match status" value="1"/>
</dbReference>
<dbReference type="AlphaFoldDB" id="A0A7W0BX94"/>
<name>A0A7W0BX94_9BACL</name>
<reference evidence="2 3" key="1">
    <citation type="submission" date="2020-07" db="EMBL/GenBank/DDBJ databases">
        <title>Genomic Encyclopedia of Type Strains, Phase IV (KMG-IV): sequencing the most valuable type-strain genomes for metagenomic binning, comparative biology and taxonomic classification.</title>
        <authorList>
            <person name="Goeker M."/>
        </authorList>
    </citation>
    <scope>NUCLEOTIDE SEQUENCE [LARGE SCALE GENOMIC DNA]</scope>
    <source>
        <strain evidence="2 3">DSM 25220</strain>
    </source>
</reference>
<dbReference type="EMBL" id="JACDUU010000004">
    <property type="protein sequence ID" value="MBA2871794.1"/>
    <property type="molecule type" value="Genomic_DNA"/>
</dbReference>
<evidence type="ECO:0008006" key="4">
    <source>
        <dbReference type="Google" id="ProtNLM"/>
    </source>
</evidence>
<proteinExistence type="predicted"/>
<dbReference type="RefSeq" id="WP_181537604.1">
    <property type="nucleotide sequence ID" value="NZ_JACDUU010000004.1"/>
</dbReference>
<comment type="caution">
    <text evidence="2">The sequence shown here is derived from an EMBL/GenBank/DDBJ whole genome shotgun (WGS) entry which is preliminary data.</text>
</comment>
<organism evidence="2 3">
    <name type="scientific">[Anoxybacillus] calidus</name>
    <dbReference type="NCBI Taxonomy" id="575178"/>
    <lineage>
        <taxon>Bacteria</taxon>
        <taxon>Bacillati</taxon>
        <taxon>Bacillota</taxon>
        <taxon>Bacilli</taxon>
        <taxon>Bacillales</taxon>
        <taxon>Anoxybacillaceae</taxon>
        <taxon>Paranoxybacillus</taxon>
    </lineage>
</organism>
<dbReference type="InterPro" id="IPR012397">
    <property type="entry name" value="Pullulanase"/>
</dbReference>